<dbReference type="Proteomes" id="UP001321047">
    <property type="component" value="Unassembled WGS sequence"/>
</dbReference>
<reference evidence="1 2" key="1">
    <citation type="submission" date="2022-09" db="EMBL/GenBank/DDBJ databases">
        <title>Enrichment on poylsaccharides allowed isolation of novel metabolic and taxonomic groups of Haloarchaea.</title>
        <authorList>
            <person name="Sorokin D.Y."/>
            <person name="Elcheninov A.G."/>
            <person name="Khizhniak T.V."/>
            <person name="Kolganova T.V."/>
            <person name="Kublanov I.V."/>
        </authorList>
    </citation>
    <scope>NUCLEOTIDE SEQUENCE [LARGE SCALE GENOMIC DNA]</scope>
    <source>
        <strain evidence="1 2">AArc-curdl1</strain>
    </source>
</reference>
<name>A0AAP2Z5F7_9EURY</name>
<protein>
    <submittedName>
        <fullName evidence="1">Uncharacterized protein</fullName>
    </submittedName>
</protein>
<sequence>MNVEEQLTDTQREVVEVLREGRATPQHIEQNTTIPSKHAVQHHLKELRLSDVVTKVNTGLYDLNDEFDD</sequence>
<evidence type="ECO:0000313" key="1">
    <source>
        <dbReference type="EMBL" id="MCU4750877.1"/>
    </source>
</evidence>
<dbReference type="AlphaFoldDB" id="A0AAP2Z5F7"/>
<comment type="caution">
    <text evidence="1">The sequence shown here is derived from an EMBL/GenBank/DDBJ whole genome shotgun (WGS) entry which is preliminary data.</text>
</comment>
<dbReference type="EMBL" id="JAOPJZ010000001">
    <property type="protein sequence ID" value="MCU4750877.1"/>
    <property type="molecule type" value="Genomic_DNA"/>
</dbReference>
<gene>
    <name evidence="1" type="ORF">OB919_02590</name>
</gene>
<dbReference type="Gene3D" id="1.10.10.10">
    <property type="entry name" value="Winged helix-like DNA-binding domain superfamily/Winged helix DNA-binding domain"/>
    <property type="match status" value="1"/>
</dbReference>
<dbReference type="RefSeq" id="WP_342806077.1">
    <property type="nucleotide sequence ID" value="NZ_JAOPJZ010000001.1"/>
</dbReference>
<keyword evidence="2" id="KW-1185">Reference proteome</keyword>
<evidence type="ECO:0000313" key="2">
    <source>
        <dbReference type="Proteomes" id="UP001321047"/>
    </source>
</evidence>
<organism evidence="1 2">
    <name type="scientific">Natronosalvus hydrolyticus</name>
    <dbReference type="NCBI Taxonomy" id="2979988"/>
    <lineage>
        <taxon>Archaea</taxon>
        <taxon>Methanobacteriati</taxon>
        <taxon>Methanobacteriota</taxon>
        <taxon>Stenosarchaea group</taxon>
        <taxon>Halobacteria</taxon>
        <taxon>Halobacteriales</taxon>
        <taxon>Natrialbaceae</taxon>
        <taxon>Natronosalvus</taxon>
    </lineage>
</organism>
<proteinExistence type="predicted"/>
<dbReference type="InterPro" id="IPR036388">
    <property type="entry name" value="WH-like_DNA-bd_sf"/>
</dbReference>
<accession>A0AAP2Z5F7</accession>